<feature type="transmembrane region" description="Helical" evidence="2">
    <location>
        <begin position="124"/>
        <end position="142"/>
    </location>
</feature>
<feature type="compositionally biased region" description="Low complexity" evidence="1">
    <location>
        <begin position="91"/>
        <end position="107"/>
    </location>
</feature>
<organism evidence="3 4">
    <name type="scientific">Streptomyces bullii</name>
    <dbReference type="NCBI Taxonomy" id="349910"/>
    <lineage>
        <taxon>Bacteria</taxon>
        <taxon>Bacillati</taxon>
        <taxon>Actinomycetota</taxon>
        <taxon>Actinomycetes</taxon>
        <taxon>Kitasatosporales</taxon>
        <taxon>Streptomycetaceae</taxon>
        <taxon>Streptomyces</taxon>
    </lineage>
</organism>
<accession>A0ABW0UM33</accession>
<feature type="compositionally biased region" description="Polar residues" evidence="1">
    <location>
        <begin position="218"/>
        <end position="238"/>
    </location>
</feature>
<feature type="compositionally biased region" description="Basic residues" evidence="1">
    <location>
        <begin position="108"/>
        <end position="122"/>
    </location>
</feature>
<feature type="compositionally biased region" description="Low complexity" evidence="1">
    <location>
        <begin position="172"/>
        <end position="186"/>
    </location>
</feature>
<keyword evidence="2" id="KW-0812">Transmembrane</keyword>
<protein>
    <submittedName>
        <fullName evidence="3">Uncharacterized protein</fullName>
    </submittedName>
</protein>
<evidence type="ECO:0000256" key="1">
    <source>
        <dbReference type="SAM" id="MobiDB-lite"/>
    </source>
</evidence>
<comment type="caution">
    <text evidence="3">The sequence shown here is derived from an EMBL/GenBank/DDBJ whole genome shotgun (WGS) entry which is preliminary data.</text>
</comment>
<dbReference type="Proteomes" id="UP001596154">
    <property type="component" value="Unassembled WGS sequence"/>
</dbReference>
<evidence type="ECO:0000313" key="3">
    <source>
        <dbReference type="EMBL" id="MFC5634088.1"/>
    </source>
</evidence>
<dbReference type="EMBL" id="JBHSNY010000003">
    <property type="protein sequence ID" value="MFC5634088.1"/>
    <property type="molecule type" value="Genomic_DNA"/>
</dbReference>
<keyword evidence="2" id="KW-0472">Membrane</keyword>
<feature type="compositionally biased region" description="Low complexity" evidence="1">
    <location>
        <begin position="280"/>
        <end position="293"/>
    </location>
</feature>
<feature type="compositionally biased region" description="Low complexity" evidence="1">
    <location>
        <begin position="203"/>
        <end position="217"/>
    </location>
</feature>
<dbReference type="RefSeq" id="WP_381019638.1">
    <property type="nucleotide sequence ID" value="NZ_JBHSNY010000003.1"/>
</dbReference>
<reference evidence="4" key="1">
    <citation type="journal article" date="2019" name="Int. J. Syst. Evol. Microbiol.">
        <title>The Global Catalogue of Microorganisms (GCM) 10K type strain sequencing project: providing services to taxonomists for standard genome sequencing and annotation.</title>
        <authorList>
            <consortium name="The Broad Institute Genomics Platform"/>
            <consortium name="The Broad Institute Genome Sequencing Center for Infectious Disease"/>
            <person name="Wu L."/>
            <person name="Ma J."/>
        </authorList>
    </citation>
    <scope>NUCLEOTIDE SEQUENCE [LARGE SCALE GENOMIC DNA]</scope>
    <source>
        <strain evidence="4">CGMCC 4.7248</strain>
    </source>
</reference>
<feature type="region of interest" description="Disordered" evidence="1">
    <location>
        <begin position="71"/>
        <end position="123"/>
    </location>
</feature>
<evidence type="ECO:0000256" key="2">
    <source>
        <dbReference type="SAM" id="Phobius"/>
    </source>
</evidence>
<evidence type="ECO:0000313" key="4">
    <source>
        <dbReference type="Proteomes" id="UP001596154"/>
    </source>
</evidence>
<name>A0ABW0UM33_9ACTN</name>
<keyword evidence="2" id="KW-1133">Transmembrane helix</keyword>
<proteinExistence type="predicted"/>
<sequence length="304" mass="30334">MDYCSTCRRHLNGALVCPGCGAYAPDIAPDIAPGFVDGHAVPGPATPTPPEGTAAGTVANAAPAWEAAASQASYGTGAAPHTEPSGGPEDTAATVGAPGAAPAPQGRAARRRQMARWKKNQRRAVVATAVALVGGGLTVASLDRPTGDRAQAATVPDTKGMGSAEEPAEQYTRPTPTRPARTATPSRPDRTRTGDTAQRESVPVGTPTPTTPANTRTDAVTSPQRPVTEPQQPRTTPPVSDGTTSGGTTSGSGGSADGGDAASQPTSPPPAADDGTAQEPSQPSTAPATTTQPDKLCLLVVCLG</sequence>
<gene>
    <name evidence="3" type="ORF">ACFPZJ_09895</name>
</gene>
<feature type="compositionally biased region" description="Gly residues" evidence="1">
    <location>
        <begin position="244"/>
        <end position="257"/>
    </location>
</feature>
<keyword evidence="4" id="KW-1185">Reference proteome</keyword>
<feature type="region of interest" description="Disordered" evidence="1">
    <location>
        <begin position="139"/>
        <end position="295"/>
    </location>
</feature>